<dbReference type="InterPro" id="IPR024077">
    <property type="entry name" value="Neurolysin/TOP_dom2"/>
</dbReference>
<dbReference type="Gene3D" id="1.10.1370.10">
    <property type="entry name" value="Neurolysin, domain 3"/>
    <property type="match status" value="1"/>
</dbReference>
<keyword evidence="3 7" id="KW-0479">Metal-binding</keyword>
<dbReference type="PANTHER" id="PTHR11804">
    <property type="entry name" value="PROTEASE M3 THIMET OLIGOPEPTIDASE-RELATED"/>
    <property type="match status" value="1"/>
</dbReference>
<feature type="domain" description="Peptidase M3A/M3B catalytic" evidence="8">
    <location>
        <begin position="294"/>
        <end position="356"/>
    </location>
</feature>
<feature type="domain" description="Peptidase M3A/M3B catalytic" evidence="8">
    <location>
        <begin position="360"/>
        <end position="510"/>
    </location>
</feature>
<accession>A0A7J7LDG8</accession>
<dbReference type="Proteomes" id="UP000541444">
    <property type="component" value="Unassembled WGS sequence"/>
</dbReference>
<dbReference type="InterPro" id="IPR001567">
    <property type="entry name" value="Pept_M3A_M3B_dom"/>
</dbReference>
<dbReference type="GO" id="GO:0006508">
    <property type="term" value="P:proteolysis"/>
    <property type="evidence" value="ECO:0007669"/>
    <property type="project" value="UniProtKB-KW"/>
</dbReference>
<evidence type="ECO:0000313" key="10">
    <source>
        <dbReference type="Proteomes" id="UP000541444"/>
    </source>
</evidence>
<evidence type="ECO:0000256" key="4">
    <source>
        <dbReference type="ARBA" id="ARBA00022801"/>
    </source>
</evidence>
<dbReference type="GO" id="GO:0006518">
    <property type="term" value="P:peptide metabolic process"/>
    <property type="evidence" value="ECO:0007669"/>
    <property type="project" value="TreeGrafter"/>
</dbReference>
<dbReference type="InterPro" id="IPR045090">
    <property type="entry name" value="Pept_M3A_M3B"/>
</dbReference>
<reference evidence="9 10" key="1">
    <citation type="journal article" date="2020" name="IScience">
        <title>Genome Sequencing of the Endangered Kingdonia uniflora (Circaeasteraceae, Ranunculales) Reveals Potential Mechanisms of Evolutionary Specialization.</title>
        <authorList>
            <person name="Sun Y."/>
            <person name="Deng T."/>
            <person name="Zhang A."/>
            <person name="Moore M.J."/>
            <person name="Landis J.B."/>
            <person name="Lin N."/>
            <person name="Zhang H."/>
            <person name="Zhang X."/>
            <person name="Huang J."/>
            <person name="Zhang X."/>
            <person name="Sun H."/>
            <person name="Wang H."/>
        </authorList>
    </citation>
    <scope>NUCLEOTIDE SEQUENCE [LARGE SCALE GENOMIC DNA]</scope>
    <source>
        <strain evidence="9">TB1705</strain>
        <tissue evidence="9">Leaf</tissue>
    </source>
</reference>
<dbReference type="PANTHER" id="PTHR11804:SF79">
    <property type="entry name" value="MITOCHONDRIAL INTERMEDIATE PEPTIDASE"/>
    <property type="match status" value="1"/>
</dbReference>
<evidence type="ECO:0000256" key="3">
    <source>
        <dbReference type="ARBA" id="ARBA00022723"/>
    </source>
</evidence>
<organism evidence="9 10">
    <name type="scientific">Kingdonia uniflora</name>
    <dbReference type="NCBI Taxonomy" id="39325"/>
    <lineage>
        <taxon>Eukaryota</taxon>
        <taxon>Viridiplantae</taxon>
        <taxon>Streptophyta</taxon>
        <taxon>Embryophyta</taxon>
        <taxon>Tracheophyta</taxon>
        <taxon>Spermatophyta</taxon>
        <taxon>Magnoliopsida</taxon>
        <taxon>Ranunculales</taxon>
        <taxon>Circaeasteraceae</taxon>
        <taxon>Kingdonia</taxon>
    </lineage>
</organism>
<keyword evidence="10" id="KW-1185">Reference proteome</keyword>
<comment type="similarity">
    <text evidence="1 7">Belongs to the peptidase M3 family.</text>
</comment>
<comment type="caution">
    <text evidence="9">The sequence shown here is derived from an EMBL/GenBank/DDBJ whole genome shotgun (WGS) entry which is preliminary data.</text>
</comment>
<dbReference type="Gene3D" id="1.10.1370.40">
    <property type="match status" value="1"/>
</dbReference>
<evidence type="ECO:0000256" key="2">
    <source>
        <dbReference type="ARBA" id="ARBA00022670"/>
    </source>
</evidence>
<keyword evidence="4 7" id="KW-0378">Hydrolase</keyword>
<proteinExistence type="inferred from homology"/>
<evidence type="ECO:0000256" key="7">
    <source>
        <dbReference type="RuleBase" id="RU003435"/>
    </source>
</evidence>
<evidence type="ECO:0000256" key="1">
    <source>
        <dbReference type="ARBA" id="ARBA00006040"/>
    </source>
</evidence>
<dbReference type="OrthoDB" id="17530at2759"/>
<dbReference type="GO" id="GO:0046872">
    <property type="term" value="F:metal ion binding"/>
    <property type="evidence" value="ECO:0007669"/>
    <property type="project" value="UniProtKB-UniRule"/>
</dbReference>
<dbReference type="Gene3D" id="3.90.550.10">
    <property type="entry name" value="Spore Coat Polysaccharide Biosynthesis Protein SpsA, Chain A"/>
    <property type="match status" value="1"/>
</dbReference>
<dbReference type="EMBL" id="JACGCM010002358">
    <property type="protein sequence ID" value="KAF6140665.1"/>
    <property type="molecule type" value="Genomic_DNA"/>
</dbReference>
<dbReference type="GO" id="GO:0004222">
    <property type="term" value="F:metalloendopeptidase activity"/>
    <property type="evidence" value="ECO:0007669"/>
    <property type="project" value="InterPro"/>
</dbReference>
<sequence>MYLIPDADHVILHLNYVRNNLTWESLYPKWIDEEEESEILVCPSLSALMVLENTHIDVIAVKHPCQKSKNWSRDVARLHLQLAAARLSASVQGYHHSAHVLFVTDCFPNPNVFTCKELVGHKGNAWLYKPNLSTLREKLWLPIGSCELAVPLKAKGERIYSGTVHREAYATILHSAHDYVYGAIAAAQRNNATLFNSGVMVIEPSNCRFQLLMDHINEIESYNGGDQGYLNEIFTWWHRIPKHMNFLKHFCYEFLQSQFCSLLIISLRMLLKLKPDMIAYKKYHGCLSKPLLRDETYFTGMMKSSAYNLDSTVISYYFPLSQCIERLKVLVQSLFGATFHSFPLAPGESWHVDVLKMYYAWDYRFLRKFAKHYLTGEVIPKEVVESMKGARNMFTATELQRQIMYAIINQTLFGELSSSRDTISVVEDLRKFNSWKHVEGTHWHTRFNHLINYGVGYYSYIYAKCLAAIIWADVCAKDPLSLATGTTLRAKLLQHGGAKEASTLLKDLVGSDGILRYHGKGLVPNLASLC</sequence>
<comment type="cofactor">
    <cofactor evidence="7">
        <name>Zn(2+)</name>
        <dbReference type="ChEBI" id="CHEBI:29105"/>
    </cofactor>
    <text evidence="7">Binds 1 zinc ion.</text>
</comment>
<evidence type="ECO:0000313" key="9">
    <source>
        <dbReference type="EMBL" id="KAF6140665.1"/>
    </source>
</evidence>
<dbReference type="SUPFAM" id="SSF53448">
    <property type="entry name" value="Nucleotide-diphospho-sugar transferases"/>
    <property type="match status" value="1"/>
</dbReference>
<keyword evidence="5 7" id="KW-0862">Zinc</keyword>
<dbReference type="InterPro" id="IPR029044">
    <property type="entry name" value="Nucleotide-diphossugar_trans"/>
</dbReference>
<evidence type="ECO:0000256" key="6">
    <source>
        <dbReference type="ARBA" id="ARBA00023049"/>
    </source>
</evidence>
<evidence type="ECO:0000259" key="8">
    <source>
        <dbReference type="Pfam" id="PF01432"/>
    </source>
</evidence>
<gene>
    <name evidence="9" type="ORF">GIB67_013958</name>
</gene>
<keyword evidence="2 7" id="KW-0645">Protease</keyword>
<keyword evidence="6 7" id="KW-0482">Metalloprotease</keyword>
<name>A0A7J7LDG8_9MAGN</name>
<protein>
    <recommendedName>
        <fullName evidence="8">Peptidase M3A/M3B catalytic domain-containing protein</fullName>
    </recommendedName>
</protein>
<dbReference type="Pfam" id="PF01432">
    <property type="entry name" value="Peptidase_M3"/>
    <property type="match status" value="2"/>
</dbReference>
<dbReference type="SUPFAM" id="SSF55486">
    <property type="entry name" value="Metalloproteases ('zincins'), catalytic domain"/>
    <property type="match status" value="1"/>
</dbReference>
<dbReference type="AlphaFoldDB" id="A0A7J7LDG8"/>
<evidence type="ECO:0000256" key="5">
    <source>
        <dbReference type="ARBA" id="ARBA00022833"/>
    </source>
</evidence>